<dbReference type="GO" id="GO:0009100">
    <property type="term" value="P:glycoprotein metabolic process"/>
    <property type="evidence" value="ECO:0007669"/>
    <property type="project" value="TreeGrafter"/>
</dbReference>
<gene>
    <name evidence="2" type="ORF">CALCODRAFT_485025</name>
</gene>
<dbReference type="Gene3D" id="3.40.630.30">
    <property type="match status" value="1"/>
</dbReference>
<keyword evidence="2" id="KW-0808">Transferase</keyword>
<dbReference type="SUPFAM" id="SSF55729">
    <property type="entry name" value="Acyl-CoA N-acyltransferases (Nat)"/>
    <property type="match status" value="1"/>
</dbReference>
<sequence length="224" mass="24859">MPLHLRPGTAADAPALSKICLLTGNYGTSAEHLHSHGELLGLVYAEPYVLMPGTYAFVLVDGPEPGKSESADQEKEEVVGYIIGAYDTPAFEAQMAQEYFPKLAAKYPVGGEGTDADKHFYQLFAKPPKTGSEITSLYPSHFHIDILPAYQRSGWGRKMVNTVVEHLTCKGYTGVWAGIDSRNEEGRRWYVKLGFRRVPSEVGEYWVMDFGRWDGARGREVEPA</sequence>
<dbReference type="PANTHER" id="PTHR13170">
    <property type="entry name" value="O-GLCNACASE"/>
    <property type="match status" value="1"/>
</dbReference>
<dbReference type="EMBL" id="KV424001">
    <property type="protein sequence ID" value="KZT55080.1"/>
    <property type="molecule type" value="Genomic_DNA"/>
</dbReference>
<name>A0A165EKY4_9BASI</name>
<dbReference type="Proteomes" id="UP000076842">
    <property type="component" value="Unassembled WGS sequence"/>
</dbReference>
<protein>
    <submittedName>
        <fullName evidence="2">Acyl-CoA N-acyltransferase</fullName>
    </submittedName>
</protein>
<proteinExistence type="predicted"/>
<dbReference type="PANTHER" id="PTHR13170:SF16">
    <property type="entry name" value="PROTEIN O-GLCNACASE"/>
    <property type="match status" value="1"/>
</dbReference>
<feature type="domain" description="N-acetyltransferase" evidence="1">
    <location>
        <begin position="144"/>
        <end position="213"/>
    </location>
</feature>
<evidence type="ECO:0000313" key="3">
    <source>
        <dbReference type="Proteomes" id="UP000076842"/>
    </source>
</evidence>
<keyword evidence="2" id="KW-0012">Acyltransferase</keyword>
<dbReference type="InParanoid" id="A0A165EKY4"/>
<accession>A0A165EKY4</accession>
<reference evidence="2 3" key="1">
    <citation type="journal article" date="2016" name="Mol. Biol. Evol.">
        <title>Comparative Genomics of Early-Diverging Mushroom-Forming Fungi Provides Insights into the Origins of Lignocellulose Decay Capabilities.</title>
        <authorList>
            <person name="Nagy L.G."/>
            <person name="Riley R."/>
            <person name="Tritt A."/>
            <person name="Adam C."/>
            <person name="Daum C."/>
            <person name="Floudas D."/>
            <person name="Sun H."/>
            <person name="Yadav J.S."/>
            <person name="Pangilinan J."/>
            <person name="Larsson K.H."/>
            <person name="Matsuura K."/>
            <person name="Barry K."/>
            <person name="Labutti K."/>
            <person name="Kuo R."/>
            <person name="Ohm R.A."/>
            <person name="Bhattacharya S.S."/>
            <person name="Shirouzu T."/>
            <person name="Yoshinaga Y."/>
            <person name="Martin F.M."/>
            <person name="Grigoriev I.V."/>
            <person name="Hibbett D.S."/>
        </authorList>
    </citation>
    <scope>NUCLEOTIDE SEQUENCE [LARGE SCALE GENOMIC DNA]</scope>
    <source>
        <strain evidence="2 3">HHB12733</strain>
    </source>
</reference>
<dbReference type="GO" id="GO:0016231">
    <property type="term" value="F:beta-N-acetylglucosaminidase activity"/>
    <property type="evidence" value="ECO:0007669"/>
    <property type="project" value="TreeGrafter"/>
</dbReference>
<evidence type="ECO:0000259" key="1">
    <source>
        <dbReference type="PROSITE" id="PS51186"/>
    </source>
</evidence>
<dbReference type="InterPro" id="IPR016181">
    <property type="entry name" value="Acyl_CoA_acyltransferase"/>
</dbReference>
<dbReference type="STRING" id="1353952.A0A165EKY4"/>
<dbReference type="Pfam" id="PF00583">
    <property type="entry name" value="Acetyltransf_1"/>
    <property type="match status" value="1"/>
</dbReference>
<dbReference type="GO" id="GO:0016747">
    <property type="term" value="F:acyltransferase activity, transferring groups other than amino-acyl groups"/>
    <property type="evidence" value="ECO:0007669"/>
    <property type="project" value="InterPro"/>
</dbReference>
<organism evidence="2 3">
    <name type="scientific">Calocera cornea HHB12733</name>
    <dbReference type="NCBI Taxonomy" id="1353952"/>
    <lineage>
        <taxon>Eukaryota</taxon>
        <taxon>Fungi</taxon>
        <taxon>Dikarya</taxon>
        <taxon>Basidiomycota</taxon>
        <taxon>Agaricomycotina</taxon>
        <taxon>Dacrymycetes</taxon>
        <taxon>Dacrymycetales</taxon>
        <taxon>Dacrymycetaceae</taxon>
        <taxon>Calocera</taxon>
    </lineage>
</organism>
<evidence type="ECO:0000313" key="2">
    <source>
        <dbReference type="EMBL" id="KZT55080.1"/>
    </source>
</evidence>
<dbReference type="InterPro" id="IPR000182">
    <property type="entry name" value="GNAT_dom"/>
</dbReference>
<dbReference type="AlphaFoldDB" id="A0A165EKY4"/>
<dbReference type="PROSITE" id="PS51186">
    <property type="entry name" value="GNAT"/>
    <property type="match status" value="1"/>
</dbReference>
<keyword evidence="3" id="KW-1185">Reference proteome</keyword>
<dbReference type="OrthoDB" id="9975416at2759"/>
<dbReference type="InterPro" id="IPR051822">
    <property type="entry name" value="Glycosyl_Hydrolase_84"/>
</dbReference>